<accession>A0A2R6XZR4</accession>
<evidence type="ECO:0000259" key="1">
    <source>
        <dbReference type="SMART" id="SM00382"/>
    </source>
</evidence>
<dbReference type="EMBL" id="PEBX01000060">
    <property type="protein sequence ID" value="PTQ55918.1"/>
    <property type="molecule type" value="Genomic_DNA"/>
</dbReference>
<dbReference type="PANTHER" id="PTHR30050:SF8">
    <property type="entry name" value="PRIMOSOMAL PROTEIN DNAI"/>
    <property type="match status" value="1"/>
</dbReference>
<dbReference type="InterPro" id="IPR027417">
    <property type="entry name" value="P-loop_NTPase"/>
</dbReference>
<sequence length="311" mass="35667">MLIQLKAALEKLTLDQHGRARTVEMIMRELENDADVKAVLQKTGWPVEALKVYATDFLRYQQEAHHCANCPGLEKCPNAPQGHRSRPYVDDTRQLFFTYEPCSLYLNAQDMRRRVSLFQTLQIPTSLAGVRFRDIKRDEHNVTAIRHALKFVSEFDARGGIGLYVYGPFGVGKTYLMAAIAGHLVDRGRSVFFVHMPALFRELKAGLDSARYLEMIRALETVDLLILDDIGAEQLTPWARDEVLVPLLTTRTTYLRPILYTSNLPLEGLSEHFSETVRGDLDRLKAFRLIERIRSYTETIMLDGPNRRRKT</sequence>
<name>A0A2R6XZR4_9BACL</name>
<protein>
    <submittedName>
        <fullName evidence="2">Helicase loader DnaI</fullName>
    </submittedName>
</protein>
<keyword evidence="2" id="KW-0547">Nucleotide-binding</keyword>
<dbReference type="GO" id="GO:0006260">
    <property type="term" value="P:DNA replication"/>
    <property type="evidence" value="ECO:0007669"/>
    <property type="project" value="TreeGrafter"/>
</dbReference>
<dbReference type="Proteomes" id="UP000244338">
    <property type="component" value="Unassembled WGS sequence"/>
</dbReference>
<organism evidence="2 3">
    <name type="scientific">Candidatus Carbonibacillus altaicus</name>
    <dbReference type="NCBI Taxonomy" id="2163959"/>
    <lineage>
        <taxon>Bacteria</taxon>
        <taxon>Bacillati</taxon>
        <taxon>Bacillota</taxon>
        <taxon>Bacilli</taxon>
        <taxon>Bacillales</taxon>
        <taxon>Candidatus Carbonibacillus</taxon>
    </lineage>
</organism>
<keyword evidence="2" id="KW-0067">ATP-binding</keyword>
<dbReference type="Pfam" id="PF01695">
    <property type="entry name" value="IstB_IS21"/>
    <property type="match status" value="1"/>
</dbReference>
<proteinExistence type="predicted"/>
<keyword evidence="2" id="KW-0378">Hydrolase</keyword>
<evidence type="ECO:0000313" key="2">
    <source>
        <dbReference type="EMBL" id="PTQ55918.1"/>
    </source>
</evidence>
<gene>
    <name evidence="2" type="ORF">BSOLF_1122</name>
</gene>
<dbReference type="AlphaFoldDB" id="A0A2R6XZR4"/>
<dbReference type="Gene3D" id="3.40.50.300">
    <property type="entry name" value="P-loop containing nucleotide triphosphate hydrolases"/>
    <property type="match status" value="1"/>
</dbReference>
<dbReference type="GO" id="GO:0004386">
    <property type="term" value="F:helicase activity"/>
    <property type="evidence" value="ECO:0007669"/>
    <property type="project" value="UniProtKB-KW"/>
</dbReference>
<dbReference type="SMART" id="SM00382">
    <property type="entry name" value="AAA"/>
    <property type="match status" value="1"/>
</dbReference>
<dbReference type="SUPFAM" id="SSF52540">
    <property type="entry name" value="P-loop containing nucleoside triphosphate hydrolases"/>
    <property type="match status" value="1"/>
</dbReference>
<comment type="caution">
    <text evidence="2">The sequence shown here is derived from an EMBL/GenBank/DDBJ whole genome shotgun (WGS) entry which is preliminary data.</text>
</comment>
<dbReference type="PANTHER" id="PTHR30050">
    <property type="entry name" value="CHROMOSOMAL REPLICATION INITIATOR PROTEIN DNAA"/>
    <property type="match status" value="1"/>
</dbReference>
<evidence type="ECO:0000313" key="3">
    <source>
        <dbReference type="Proteomes" id="UP000244338"/>
    </source>
</evidence>
<dbReference type="InterPro" id="IPR003593">
    <property type="entry name" value="AAA+_ATPase"/>
</dbReference>
<reference evidence="3" key="1">
    <citation type="journal article" date="2018" name="Sci. Rep.">
        <title>Lignite coal burning seam in the remote Altai Mountains harbors a hydrogen-driven thermophilic microbial community.</title>
        <authorList>
            <person name="Kadnikov V.V."/>
            <person name="Mardanov A.V."/>
            <person name="Ivasenko D.A."/>
            <person name="Antsiferov D.V."/>
            <person name="Beletsky A.V."/>
            <person name="Karnachuk O.V."/>
            <person name="Ravin N.V."/>
        </authorList>
    </citation>
    <scope>NUCLEOTIDE SEQUENCE [LARGE SCALE GENOMIC DNA]</scope>
</reference>
<keyword evidence="2" id="KW-0347">Helicase</keyword>
<dbReference type="InterPro" id="IPR002611">
    <property type="entry name" value="IstB_ATP-bd"/>
</dbReference>
<dbReference type="GO" id="GO:0005524">
    <property type="term" value="F:ATP binding"/>
    <property type="evidence" value="ECO:0007669"/>
    <property type="project" value="InterPro"/>
</dbReference>
<dbReference type="CDD" id="cd00009">
    <property type="entry name" value="AAA"/>
    <property type="match status" value="1"/>
</dbReference>
<feature type="domain" description="AAA+ ATPase" evidence="1">
    <location>
        <begin position="159"/>
        <end position="297"/>
    </location>
</feature>